<sequence length="141" mass="14922">MLFFNIITLFAAVAMAIPANIPRGMSADIAGSSLEIRQSTCSQRGEGCNPDGTPKCCPEYDCKLDTFLVLYVCKDKPVTSTTTVETTTTSIMEPTSTTTAPPTTTTTEAPATTTSSTPSMQPPTDVVAALIEFLRKLFGGN</sequence>
<dbReference type="EMBL" id="AQGS01000522">
    <property type="protein sequence ID" value="EPS38863.1"/>
    <property type="molecule type" value="Genomic_DNA"/>
</dbReference>
<proteinExistence type="predicted"/>
<evidence type="ECO:0000313" key="4">
    <source>
        <dbReference type="Proteomes" id="UP000015100"/>
    </source>
</evidence>
<dbReference type="HOGENOM" id="CLU_1825212_0_0_1"/>
<evidence type="ECO:0000313" key="3">
    <source>
        <dbReference type="EMBL" id="EPS38863.1"/>
    </source>
</evidence>
<protein>
    <recommendedName>
        <fullName evidence="5">Hydrophobin</fullName>
    </recommendedName>
</protein>
<evidence type="ECO:0000256" key="2">
    <source>
        <dbReference type="SAM" id="SignalP"/>
    </source>
</evidence>
<comment type="caution">
    <text evidence="3">The sequence shown here is derived from an EMBL/GenBank/DDBJ whole genome shotgun (WGS) entry which is preliminary data.</text>
</comment>
<dbReference type="Proteomes" id="UP000015100">
    <property type="component" value="Unassembled WGS sequence"/>
</dbReference>
<keyword evidence="2" id="KW-0732">Signal</keyword>
<gene>
    <name evidence="3" type="ORF">H072_7391</name>
</gene>
<organism evidence="3 4">
    <name type="scientific">Dactylellina haptotyla (strain CBS 200.50)</name>
    <name type="common">Nematode-trapping fungus</name>
    <name type="synonym">Monacrosporium haptotylum</name>
    <dbReference type="NCBI Taxonomy" id="1284197"/>
    <lineage>
        <taxon>Eukaryota</taxon>
        <taxon>Fungi</taxon>
        <taxon>Dikarya</taxon>
        <taxon>Ascomycota</taxon>
        <taxon>Pezizomycotina</taxon>
        <taxon>Orbiliomycetes</taxon>
        <taxon>Orbiliales</taxon>
        <taxon>Orbiliaceae</taxon>
        <taxon>Dactylellina</taxon>
    </lineage>
</organism>
<feature type="chain" id="PRO_5004548510" description="Hydrophobin" evidence="2">
    <location>
        <begin position="17"/>
        <end position="141"/>
    </location>
</feature>
<evidence type="ECO:0000256" key="1">
    <source>
        <dbReference type="SAM" id="MobiDB-lite"/>
    </source>
</evidence>
<feature type="region of interest" description="Disordered" evidence="1">
    <location>
        <begin position="93"/>
        <end position="122"/>
    </location>
</feature>
<dbReference type="AlphaFoldDB" id="S8BHY2"/>
<name>S8BHY2_DACHA</name>
<accession>S8BHY2</accession>
<reference evidence="4" key="2">
    <citation type="submission" date="2013-04" db="EMBL/GenBank/DDBJ databases">
        <title>Genomic mechanisms accounting for the adaptation to parasitism in nematode-trapping fungi.</title>
        <authorList>
            <person name="Ahren D.G."/>
        </authorList>
    </citation>
    <scope>NUCLEOTIDE SEQUENCE [LARGE SCALE GENOMIC DNA]</scope>
    <source>
        <strain evidence="4">CBS 200.50</strain>
    </source>
</reference>
<evidence type="ECO:0008006" key="5">
    <source>
        <dbReference type="Google" id="ProtNLM"/>
    </source>
</evidence>
<keyword evidence="4" id="KW-1185">Reference proteome</keyword>
<reference evidence="3 4" key="1">
    <citation type="journal article" date="2013" name="PLoS Genet.">
        <title>Genomic mechanisms accounting for the adaptation to parasitism in nematode-trapping fungi.</title>
        <authorList>
            <person name="Meerupati T."/>
            <person name="Andersson K.M."/>
            <person name="Friman E."/>
            <person name="Kumar D."/>
            <person name="Tunlid A."/>
            <person name="Ahren D."/>
        </authorList>
    </citation>
    <scope>NUCLEOTIDE SEQUENCE [LARGE SCALE GENOMIC DNA]</scope>
    <source>
        <strain evidence="3 4">CBS 200.50</strain>
    </source>
</reference>
<feature type="signal peptide" evidence="2">
    <location>
        <begin position="1"/>
        <end position="16"/>
    </location>
</feature>